<organism evidence="1 2">
    <name type="scientific">Dreissena polymorpha</name>
    <name type="common">Zebra mussel</name>
    <name type="synonym">Mytilus polymorpha</name>
    <dbReference type="NCBI Taxonomy" id="45954"/>
    <lineage>
        <taxon>Eukaryota</taxon>
        <taxon>Metazoa</taxon>
        <taxon>Spiralia</taxon>
        <taxon>Lophotrochozoa</taxon>
        <taxon>Mollusca</taxon>
        <taxon>Bivalvia</taxon>
        <taxon>Autobranchia</taxon>
        <taxon>Heteroconchia</taxon>
        <taxon>Euheterodonta</taxon>
        <taxon>Imparidentia</taxon>
        <taxon>Neoheterodontei</taxon>
        <taxon>Myida</taxon>
        <taxon>Dreissenoidea</taxon>
        <taxon>Dreissenidae</taxon>
        <taxon>Dreissena</taxon>
    </lineage>
</organism>
<evidence type="ECO:0000313" key="1">
    <source>
        <dbReference type="EMBL" id="KAH3852802.1"/>
    </source>
</evidence>
<gene>
    <name evidence="1" type="ORF">DPMN_095322</name>
</gene>
<accession>A0A9D4L694</accession>
<dbReference type="Proteomes" id="UP000828390">
    <property type="component" value="Unassembled WGS sequence"/>
</dbReference>
<comment type="caution">
    <text evidence="1">The sequence shown here is derived from an EMBL/GenBank/DDBJ whole genome shotgun (WGS) entry which is preliminary data.</text>
</comment>
<evidence type="ECO:0000313" key="2">
    <source>
        <dbReference type="Proteomes" id="UP000828390"/>
    </source>
</evidence>
<sequence>MINAEEVQMDECNTKSDEVICQNDDVTLVKERLSETPDVQGGLPLPGLLNFRNLTKHSHS</sequence>
<proteinExistence type="predicted"/>
<protein>
    <submittedName>
        <fullName evidence="1">Uncharacterized protein</fullName>
    </submittedName>
</protein>
<dbReference type="AlphaFoldDB" id="A0A9D4L694"/>
<dbReference type="EMBL" id="JAIWYP010000003">
    <property type="protein sequence ID" value="KAH3852802.1"/>
    <property type="molecule type" value="Genomic_DNA"/>
</dbReference>
<reference evidence="1" key="2">
    <citation type="submission" date="2020-11" db="EMBL/GenBank/DDBJ databases">
        <authorList>
            <person name="McCartney M.A."/>
            <person name="Auch B."/>
            <person name="Kono T."/>
            <person name="Mallez S."/>
            <person name="Becker A."/>
            <person name="Gohl D.M."/>
            <person name="Silverstein K.A.T."/>
            <person name="Koren S."/>
            <person name="Bechman K.B."/>
            <person name="Herman A."/>
            <person name="Abrahante J.E."/>
            <person name="Garbe J."/>
        </authorList>
    </citation>
    <scope>NUCLEOTIDE SEQUENCE</scope>
    <source>
        <strain evidence="1">Duluth1</strain>
        <tissue evidence="1">Whole animal</tissue>
    </source>
</reference>
<reference evidence="1" key="1">
    <citation type="journal article" date="2019" name="bioRxiv">
        <title>The Genome of the Zebra Mussel, Dreissena polymorpha: A Resource for Invasive Species Research.</title>
        <authorList>
            <person name="McCartney M.A."/>
            <person name="Auch B."/>
            <person name="Kono T."/>
            <person name="Mallez S."/>
            <person name="Zhang Y."/>
            <person name="Obille A."/>
            <person name="Becker A."/>
            <person name="Abrahante J.E."/>
            <person name="Garbe J."/>
            <person name="Badalamenti J.P."/>
            <person name="Herman A."/>
            <person name="Mangelson H."/>
            <person name="Liachko I."/>
            <person name="Sullivan S."/>
            <person name="Sone E.D."/>
            <person name="Koren S."/>
            <person name="Silverstein K.A.T."/>
            <person name="Beckman K.B."/>
            <person name="Gohl D.M."/>
        </authorList>
    </citation>
    <scope>NUCLEOTIDE SEQUENCE</scope>
    <source>
        <strain evidence="1">Duluth1</strain>
        <tissue evidence="1">Whole animal</tissue>
    </source>
</reference>
<keyword evidence="2" id="KW-1185">Reference proteome</keyword>
<name>A0A9D4L694_DREPO</name>